<dbReference type="RefSeq" id="WP_206588118.1">
    <property type="nucleotide sequence ID" value="NZ_JAFKCU010000005.1"/>
</dbReference>
<evidence type="ECO:0000256" key="3">
    <source>
        <dbReference type="ARBA" id="ARBA00022741"/>
    </source>
</evidence>
<evidence type="ECO:0000313" key="5">
    <source>
        <dbReference type="EMBL" id="MBN7817445.1"/>
    </source>
</evidence>
<dbReference type="Proteomes" id="UP000664480">
    <property type="component" value="Unassembled WGS sequence"/>
</dbReference>
<proteinExistence type="predicted"/>
<keyword evidence="4" id="KW-0067">ATP-binding</keyword>
<dbReference type="PANTHER" id="PTHR34378">
    <property type="entry name" value="GLUTAMATE--CYSTEINE LIGASE, CHLOROPLASTIC"/>
    <property type="match status" value="1"/>
</dbReference>
<dbReference type="InterPro" id="IPR035434">
    <property type="entry name" value="GCL_bact_plant"/>
</dbReference>
<keyword evidence="3" id="KW-0547">Nucleotide-binding</keyword>
<evidence type="ECO:0000256" key="2">
    <source>
        <dbReference type="ARBA" id="ARBA00022598"/>
    </source>
</evidence>
<sequence length="447" mass="51035">MSADFLSQDTVNEWIKRELFQPKKSIYPTGEVGKIGIELEAFPYTFSKENKPIPVPLNDQNFSLMDRLASLSQEKRAELIYGGSQLDKILFPNGTSIQFEPGGQVEIATTPHPSLSELEADLESKQQIFDQLTAENQIHFGQYGTNPWFQNSEIGLQLQKPRYQALESYLDKISPFGRQMMRQTCSLHVNLDLGENEEIQVKRILVSNLLVPFIAAIFANSAHLGGKATGKLSYRRMLWQQLDPLRTGLFPKLENIKSIQIEDLVQAYEKLIWNAPLVFVPDFGSQEFSHPFTFQNWVENPIQSTSPNFNHLKNHCSLLFPEVRMKGFLEIRTADSLPRKWQLTPAYFLAGILYSNRHLDEAFELLANLSPKIQQQLDLCTDGLKSELLFQPAKELMGIAIHGLKELPESFVGKKSIPVLTEFSERFTQKRLTVAEEMIYDFFNGKT</sequence>
<gene>
    <name evidence="5" type="ORF">J0A69_18535</name>
</gene>
<comment type="caution">
    <text evidence="5">The sequence shown here is derived from an EMBL/GenBank/DDBJ whole genome shotgun (WGS) entry which is preliminary data.</text>
</comment>
<dbReference type="Gene3D" id="3.30.590.20">
    <property type="match status" value="1"/>
</dbReference>
<dbReference type="InterPro" id="IPR014746">
    <property type="entry name" value="Gln_synth/guanido_kin_cat_dom"/>
</dbReference>
<dbReference type="Pfam" id="PF04107">
    <property type="entry name" value="GCS2"/>
    <property type="match status" value="1"/>
</dbReference>
<dbReference type="SUPFAM" id="SSF55931">
    <property type="entry name" value="Glutamine synthetase/guanido kinase"/>
    <property type="match status" value="1"/>
</dbReference>
<reference evidence="5 6" key="1">
    <citation type="submission" date="2021-03" db="EMBL/GenBank/DDBJ databases">
        <title>novel species isolated from a fishpond in China.</title>
        <authorList>
            <person name="Lu H."/>
            <person name="Cai Z."/>
        </authorList>
    </citation>
    <scope>NUCLEOTIDE SEQUENCE [LARGE SCALE GENOMIC DNA]</scope>
    <source>
        <strain evidence="5 6">YJ13C</strain>
    </source>
</reference>
<evidence type="ECO:0000256" key="1">
    <source>
        <dbReference type="ARBA" id="ARBA00012220"/>
    </source>
</evidence>
<dbReference type="EC" id="6.3.2.2" evidence="1"/>
<organism evidence="5 6">
    <name type="scientific">Algoriphagus pacificus</name>
    <dbReference type="NCBI Taxonomy" id="2811234"/>
    <lineage>
        <taxon>Bacteria</taxon>
        <taxon>Pseudomonadati</taxon>
        <taxon>Bacteroidota</taxon>
        <taxon>Cytophagia</taxon>
        <taxon>Cytophagales</taxon>
        <taxon>Cyclobacteriaceae</taxon>
        <taxon>Algoriphagus</taxon>
    </lineage>
</organism>
<evidence type="ECO:0000313" key="6">
    <source>
        <dbReference type="Proteomes" id="UP000664480"/>
    </source>
</evidence>
<name>A0ABS3CK36_9BACT</name>
<accession>A0ABS3CK36</accession>
<keyword evidence="6" id="KW-1185">Reference proteome</keyword>
<keyword evidence="2" id="KW-0436">Ligase</keyword>
<protein>
    <recommendedName>
        <fullName evidence="1">glutamate--cysteine ligase</fullName>
        <ecNumber evidence="1">6.3.2.2</ecNumber>
    </recommendedName>
</protein>
<dbReference type="InterPro" id="IPR006336">
    <property type="entry name" value="GCS2"/>
</dbReference>
<dbReference type="EMBL" id="JAFKCU010000005">
    <property type="protein sequence ID" value="MBN7817445.1"/>
    <property type="molecule type" value="Genomic_DNA"/>
</dbReference>
<dbReference type="PANTHER" id="PTHR34378:SF1">
    <property type="entry name" value="GLUTAMATE--CYSTEINE LIGASE, CHLOROPLASTIC"/>
    <property type="match status" value="1"/>
</dbReference>
<evidence type="ECO:0000256" key="4">
    <source>
        <dbReference type="ARBA" id="ARBA00022840"/>
    </source>
</evidence>